<keyword evidence="9" id="KW-1185">Reference proteome</keyword>
<dbReference type="Gene3D" id="2.60.40.10">
    <property type="entry name" value="Immunoglobulins"/>
    <property type="match status" value="1"/>
</dbReference>
<feature type="transmembrane region" description="Helical" evidence="5">
    <location>
        <begin position="268"/>
        <end position="289"/>
    </location>
</feature>
<feature type="region of interest" description="Disordered" evidence="4">
    <location>
        <begin position="239"/>
        <end position="259"/>
    </location>
</feature>
<feature type="compositionally biased region" description="Polar residues" evidence="4">
    <location>
        <begin position="245"/>
        <end position="259"/>
    </location>
</feature>
<evidence type="ECO:0000256" key="1">
    <source>
        <dbReference type="ARBA" id="ARBA00004370"/>
    </source>
</evidence>
<evidence type="ECO:0000256" key="6">
    <source>
        <dbReference type="SAM" id="SignalP"/>
    </source>
</evidence>
<evidence type="ECO:0000256" key="2">
    <source>
        <dbReference type="ARBA" id="ARBA00022692"/>
    </source>
</evidence>
<evidence type="ECO:0000313" key="9">
    <source>
        <dbReference type="Proteomes" id="UP000823561"/>
    </source>
</evidence>
<keyword evidence="5" id="KW-1133">Transmembrane helix</keyword>
<organism evidence="8 9">
    <name type="scientific">Alosa alosa</name>
    <name type="common">allis shad</name>
    <dbReference type="NCBI Taxonomy" id="278164"/>
    <lineage>
        <taxon>Eukaryota</taxon>
        <taxon>Metazoa</taxon>
        <taxon>Chordata</taxon>
        <taxon>Craniata</taxon>
        <taxon>Vertebrata</taxon>
        <taxon>Euteleostomi</taxon>
        <taxon>Actinopterygii</taxon>
        <taxon>Neopterygii</taxon>
        <taxon>Teleostei</taxon>
        <taxon>Clupei</taxon>
        <taxon>Clupeiformes</taxon>
        <taxon>Clupeoidei</taxon>
        <taxon>Clupeidae</taxon>
        <taxon>Alosa</taxon>
    </lineage>
</organism>
<dbReference type="PANTHER" id="PTHR11860:SF87">
    <property type="entry name" value="CMRF35-LIKE MOLECULE 8"/>
    <property type="match status" value="1"/>
</dbReference>
<dbReference type="EMBL" id="JADWDJ010000016">
    <property type="protein sequence ID" value="KAG5268394.1"/>
    <property type="molecule type" value="Genomic_DNA"/>
</dbReference>
<dbReference type="InterPro" id="IPR013783">
    <property type="entry name" value="Ig-like_fold"/>
</dbReference>
<comment type="caution">
    <text evidence="8">The sequence shown here is derived from an EMBL/GenBank/DDBJ whole genome shotgun (WGS) entry which is preliminary data.</text>
</comment>
<protein>
    <recommendedName>
        <fullName evidence="7">Immunoglobulin domain-containing protein</fullName>
    </recommendedName>
</protein>
<dbReference type="AlphaFoldDB" id="A0AAV6FZY8"/>
<evidence type="ECO:0000256" key="5">
    <source>
        <dbReference type="SAM" id="Phobius"/>
    </source>
</evidence>
<feature type="chain" id="PRO_5043563133" description="Immunoglobulin domain-containing protein" evidence="6">
    <location>
        <begin position="20"/>
        <end position="424"/>
    </location>
</feature>
<feature type="signal peptide" evidence="6">
    <location>
        <begin position="1"/>
        <end position="19"/>
    </location>
</feature>
<keyword evidence="6" id="KW-0732">Signal</keyword>
<evidence type="ECO:0000256" key="3">
    <source>
        <dbReference type="ARBA" id="ARBA00023136"/>
    </source>
</evidence>
<dbReference type="GO" id="GO:0005886">
    <property type="term" value="C:plasma membrane"/>
    <property type="evidence" value="ECO:0007669"/>
    <property type="project" value="TreeGrafter"/>
</dbReference>
<reference evidence="8" key="1">
    <citation type="submission" date="2020-10" db="EMBL/GenBank/DDBJ databases">
        <title>Chromosome-scale genome assembly of the Allis shad, Alosa alosa.</title>
        <authorList>
            <person name="Margot Z."/>
            <person name="Christophe K."/>
            <person name="Cabau C."/>
            <person name="Louis A."/>
            <person name="Berthelot C."/>
            <person name="Parey E."/>
            <person name="Roest Crollius H."/>
            <person name="Montfort J."/>
            <person name="Robinson-Rechavi M."/>
            <person name="Bucao C."/>
            <person name="Bouchez O."/>
            <person name="Gislard M."/>
            <person name="Lluch J."/>
            <person name="Milhes M."/>
            <person name="Lampietro C."/>
            <person name="Lopez Roques C."/>
            <person name="Donnadieu C."/>
            <person name="Braasch I."/>
            <person name="Desvignes T."/>
            <person name="Postlethwait J."/>
            <person name="Bobe J."/>
            <person name="Guiguen Y."/>
        </authorList>
    </citation>
    <scope>NUCLEOTIDE SEQUENCE</scope>
    <source>
        <strain evidence="8">M-15738</strain>
        <tissue evidence="8">Blood</tissue>
    </source>
</reference>
<dbReference type="InterPro" id="IPR036179">
    <property type="entry name" value="Ig-like_dom_sf"/>
</dbReference>
<gene>
    <name evidence="8" type="ORF">AALO_G00212100</name>
</gene>
<comment type="subcellular location">
    <subcellularLocation>
        <location evidence="1">Membrane</location>
    </subcellularLocation>
</comment>
<accession>A0AAV6FZY8</accession>
<dbReference type="InterPro" id="IPR050671">
    <property type="entry name" value="CD300_family_receptors"/>
</dbReference>
<dbReference type="SUPFAM" id="SSF48726">
    <property type="entry name" value="Immunoglobulin"/>
    <property type="match status" value="1"/>
</dbReference>
<dbReference type="SMART" id="SM00409">
    <property type="entry name" value="IG"/>
    <property type="match status" value="1"/>
</dbReference>
<keyword evidence="2 5" id="KW-0812">Transmembrane</keyword>
<name>A0AAV6FZY8_9TELE</name>
<evidence type="ECO:0000256" key="4">
    <source>
        <dbReference type="SAM" id="MobiDB-lite"/>
    </source>
</evidence>
<dbReference type="InterPro" id="IPR003599">
    <property type="entry name" value="Ig_sub"/>
</dbReference>
<dbReference type="Proteomes" id="UP000823561">
    <property type="component" value="Chromosome 16"/>
</dbReference>
<proteinExistence type="predicted"/>
<sequence>MRPHLLFFMVLLLSGFSESQNLSSVTKVCVQSGKSITIPFLYDQKYKGYKKICQRGTGAVNHPDWEAEVHNGNNKSSKTMSMSDDVTNSIFTLTVMMDVGVQYTNVNVKKYSCAVAGGGPTNEKVFTLLDTEDIPELRVQNQTVFGYEGGTVAVDCLHRNLTGEKKWCRIDGSCLKVGEGNGMLVETADAAGVFKVTLKNLQEKNSGWYWCSVGESQMPVHITVSKRTILHTTITPTLQTSPTTEMSNNSSADIGGTTKNPNKEQTELIIYCLLGVTLLSVSTIVWFILKKHSHGRDRKSNLEAGDDVTYSHVSHQNRNMGKSPRYPVADDVTYSAVAQRHIQAGDDVTYSHVSHQNRSKGKSPRYPVADDVTYSAVAQRHIQAGDDVTYSHVSHQNRNIRKSLMYPVADDVTYSAVAQRHVQL</sequence>
<evidence type="ECO:0000259" key="7">
    <source>
        <dbReference type="SMART" id="SM00409"/>
    </source>
</evidence>
<dbReference type="GO" id="GO:0004888">
    <property type="term" value="F:transmembrane signaling receptor activity"/>
    <property type="evidence" value="ECO:0007669"/>
    <property type="project" value="TreeGrafter"/>
</dbReference>
<dbReference type="PANTHER" id="PTHR11860">
    <property type="entry name" value="POLYMERIC-IMMUNOGLOBULIN RECEPTOR"/>
    <property type="match status" value="1"/>
</dbReference>
<feature type="domain" description="Immunoglobulin" evidence="7">
    <location>
        <begin position="141"/>
        <end position="225"/>
    </location>
</feature>
<evidence type="ECO:0000313" key="8">
    <source>
        <dbReference type="EMBL" id="KAG5268394.1"/>
    </source>
</evidence>
<keyword evidence="3 5" id="KW-0472">Membrane</keyword>